<feature type="transmembrane region" description="Helical" evidence="5">
    <location>
        <begin position="108"/>
        <end position="127"/>
    </location>
</feature>
<evidence type="ECO:0000256" key="2">
    <source>
        <dbReference type="ARBA" id="ARBA00022692"/>
    </source>
</evidence>
<evidence type="ECO:0000256" key="3">
    <source>
        <dbReference type="ARBA" id="ARBA00022989"/>
    </source>
</evidence>
<dbReference type="OrthoDB" id="305052at2759"/>
<dbReference type="Proteomes" id="UP000187209">
    <property type="component" value="Unassembled WGS sequence"/>
</dbReference>
<feature type="transmembrane region" description="Helical" evidence="5">
    <location>
        <begin position="228"/>
        <end position="247"/>
    </location>
</feature>
<keyword evidence="4 5" id="KW-0472">Membrane</keyword>
<evidence type="ECO:0000256" key="5">
    <source>
        <dbReference type="SAM" id="Phobius"/>
    </source>
</evidence>
<evidence type="ECO:0000313" key="6">
    <source>
        <dbReference type="EMBL" id="OMJ93094.1"/>
    </source>
</evidence>
<dbReference type="PANTHER" id="PTHR23112:SF0">
    <property type="entry name" value="TRANSMEMBRANE PROTEIN 116"/>
    <property type="match status" value="1"/>
</dbReference>
<sequence>MEIDPSTMHTSLIVVCTLSLIGNCFISIIYFGYKSLRSYILLLVVLMLSGDSLKLIGVFISTEESSCSIAGYLFVTGALSGLFWSAIIAYTVFEAYVIYDNIFIVRKVYLAIGFGLPFCMSALPFSTKAYNYRNGYCFINESKIDMYIWRSICLYIPALIVTVFNYRKYRKVIEAIEEDMEILPNQSIVKSQRKFSRRLLIYPLIIIICYFPSLLCITIEVSTKTPDAILLICSSLECSYGLFYSLLYSCTPKIMSAVKDTIFCKKDSDVSENNKNYPMEEEIVKGSFLMYSELN</sequence>
<dbReference type="AlphaFoldDB" id="A0A1R2CVQ9"/>
<dbReference type="GO" id="GO:0007189">
    <property type="term" value="P:adenylate cyclase-activating G protein-coupled receptor signaling pathway"/>
    <property type="evidence" value="ECO:0007669"/>
    <property type="project" value="TreeGrafter"/>
</dbReference>
<feature type="transmembrane region" description="Helical" evidence="5">
    <location>
        <begin position="147"/>
        <end position="166"/>
    </location>
</feature>
<dbReference type="InterPro" id="IPR022343">
    <property type="entry name" value="GCR1-cAMP_receptor"/>
</dbReference>
<evidence type="ECO:0008006" key="8">
    <source>
        <dbReference type="Google" id="ProtNLM"/>
    </source>
</evidence>
<keyword evidence="7" id="KW-1185">Reference proteome</keyword>
<reference evidence="6 7" key="1">
    <citation type="submission" date="2016-11" db="EMBL/GenBank/DDBJ databases">
        <title>The macronuclear genome of Stentor coeruleus: a giant cell with tiny introns.</title>
        <authorList>
            <person name="Slabodnick M."/>
            <person name="Ruby J.G."/>
            <person name="Reiff S.B."/>
            <person name="Swart E.C."/>
            <person name="Gosai S."/>
            <person name="Prabakaran S."/>
            <person name="Witkowska E."/>
            <person name="Larue G.E."/>
            <person name="Fisher S."/>
            <person name="Freeman R.M."/>
            <person name="Gunawardena J."/>
            <person name="Chu W."/>
            <person name="Stover N.A."/>
            <person name="Gregory B.D."/>
            <person name="Nowacki M."/>
            <person name="Derisi J."/>
            <person name="Roy S.W."/>
            <person name="Marshall W.F."/>
            <person name="Sood P."/>
        </authorList>
    </citation>
    <scope>NUCLEOTIDE SEQUENCE [LARGE SCALE GENOMIC DNA]</scope>
    <source>
        <strain evidence="6">WM001</strain>
    </source>
</reference>
<evidence type="ECO:0000256" key="1">
    <source>
        <dbReference type="ARBA" id="ARBA00004141"/>
    </source>
</evidence>
<protein>
    <recommendedName>
        <fullName evidence="8">G-protein coupled receptors family 1 profile domain-containing protein</fullName>
    </recommendedName>
</protein>
<keyword evidence="2 5" id="KW-0812">Transmembrane</keyword>
<dbReference type="GO" id="GO:0004930">
    <property type="term" value="F:G protein-coupled receptor activity"/>
    <property type="evidence" value="ECO:0007669"/>
    <property type="project" value="TreeGrafter"/>
</dbReference>
<proteinExistence type="predicted"/>
<feature type="transmembrane region" description="Helical" evidence="5">
    <location>
        <begin position="12"/>
        <end position="33"/>
    </location>
</feature>
<keyword evidence="3 5" id="KW-1133">Transmembrane helix</keyword>
<feature type="transmembrane region" description="Helical" evidence="5">
    <location>
        <begin position="72"/>
        <end position="96"/>
    </location>
</feature>
<gene>
    <name evidence="6" type="ORF">SteCoe_4040</name>
</gene>
<name>A0A1R2CVQ9_9CILI</name>
<feature type="transmembrane region" description="Helical" evidence="5">
    <location>
        <begin position="40"/>
        <end position="60"/>
    </location>
</feature>
<organism evidence="6 7">
    <name type="scientific">Stentor coeruleus</name>
    <dbReference type="NCBI Taxonomy" id="5963"/>
    <lineage>
        <taxon>Eukaryota</taxon>
        <taxon>Sar</taxon>
        <taxon>Alveolata</taxon>
        <taxon>Ciliophora</taxon>
        <taxon>Postciliodesmatophora</taxon>
        <taxon>Heterotrichea</taxon>
        <taxon>Heterotrichida</taxon>
        <taxon>Stentoridae</taxon>
        <taxon>Stentor</taxon>
    </lineage>
</organism>
<dbReference type="Gene3D" id="1.20.1070.10">
    <property type="entry name" value="Rhodopsin 7-helix transmembrane proteins"/>
    <property type="match status" value="1"/>
</dbReference>
<dbReference type="EMBL" id="MPUH01000049">
    <property type="protein sequence ID" value="OMJ93094.1"/>
    <property type="molecule type" value="Genomic_DNA"/>
</dbReference>
<comment type="subcellular location">
    <subcellularLocation>
        <location evidence="1">Membrane</location>
        <topology evidence="1">Multi-pass membrane protein</topology>
    </subcellularLocation>
</comment>
<comment type="caution">
    <text evidence="6">The sequence shown here is derived from an EMBL/GenBank/DDBJ whole genome shotgun (WGS) entry which is preliminary data.</text>
</comment>
<dbReference type="SUPFAM" id="SSF81321">
    <property type="entry name" value="Family A G protein-coupled receptor-like"/>
    <property type="match status" value="1"/>
</dbReference>
<evidence type="ECO:0000256" key="4">
    <source>
        <dbReference type="ARBA" id="ARBA00023136"/>
    </source>
</evidence>
<dbReference type="GO" id="GO:0005886">
    <property type="term" value="C:plasma membrane"/>
    <property type="evidence" value="ECO:0007669"/>
    <property type="project" value="TreeGrafter"/>
</dbReference>
<dbReference type="PRINTS" id="PR02001">
    <property type="entry name" value="GCR1CAMPR"/>
</dbReference>
<accession>A0A1R2CVQ9</accession>
<dbReference type="PANTHER" id="PTHR23112">
    <property type="entry name" value="G PROTEIN-COUPLED RECEPTOR 157-RELATED"/>
    <property type="match status" value="1"/>
</dbReference>
<evidence type="ECO:0000313" key="7">
    <source>
        <dbReference type="Proteomes" id="UP000187209"/>
    </source>
</evidence>
<feature type="transmembrane region" description="Helical" evidence="5">
    <location>
        <begin position="199"/>
        <end position="222"/>
    </location>
</feature>